<keyword evidence="1" id="KW-0378">Hydrolase</keyword>
<reference evidence="2" key="1">
    <citation type="submission" date="2013-11" db="EMBL/GenBank/DDBJ databases">
        <title>Genome sequence of the fusiform rust pathogen reveals effectors for host alternation and coevolution with pine.</title>
        <authorList>
            <consortium name="DOE Joint Genome Institute"/>
            <person name="Smith K."/>
            <person name="Pendleton A."/>
            <person name="Kubisiak T."/>
            <person name="Anderson C."/>
            <person name="Salamov A."/>
            <person name="Aerts A."/>
            <person name="Riley R."/>
            <person name="Clum A."/>
            <person name="Lindquist E."/>
            <person name="Ence D."/>
            <person name="Campbell M."/>
            <person name="Kronenberg Z."/>
            <person name="Feau N."/>
            <person name="Dhillon B."/>
            <person name="Hamelin R."/>
            <person name="Burleigh J."/>
            <person name="Smith J."/>
            <person name="Yandell M."/>
            <person name="Nelson C."/>
            <person name="Grigoriev I."/>
            <person name="Davis J."/>
        </authorList>
    </citation>
    <scope>NUCLEOTIDE SEQUENCE</scope>
    <source>
        <strain evidence="2">G11</strain>
    </source>
</reference>
<organism evidence="2 3">
    <name type="scientific">Cronartium quercuum f. sp. fusiforme G11</name>
    <dbReference type="NCBI Taxonomy" id="708437"/>
    <lineage>
        <taxon>Eukaryota</taxon>
        <taxon>Fungi</taxon>
        <taxon>Dikarya</taxon>
        <taxon>Basidiomycota</taxon>
        <taxon>Pucciniomycotina</taxon>
        <taxon>Pucciniomycetes</taxon>
        <taxon>Pucciniales</taxon>
        <taxon>Coleosporiaceae</taxon>
        <taxon>Cronartium</taxon>
    </lineage>
</organism>
<dbReference type="AlphaFoldDB" id="A0A9P6N6E1"/>
<evidence type="ECO:0008006" key="4">
    <source>
        <dbReference type="Google" id="ProtNLM"/>
    </source>
</evidence>
<proteinExistence type="predicted"/>
<dbReference type="Pfam" id="PF00657">
    <property type="entry name" value="Lipase_GDSL"/>
    <property type="match status" value="1"/>
</dbReference>
<keyword evidence="3" id="KW-1185">Reference proteome</keyword>
<dbReference type="Proteomes" id="UP000886653">
    <property type="component" value="Unassembled WGS sequence"/>
</dbReference>
<dbReference type="Gene3D" id="3.40.50.1110">
    <property type="entry name" value="SGNH hydrolase"/>
    <property type="match status" value="1"/>
</dbReference>
<dbReference type="EMBL" id="MU167499">
    <property type="protein sequence ID" value="KAG0139933.1"/>
    <property type="molecule type" value="Genomic_DNA"/>
</dbReference>
<protein>
    <recommendedName>
        <fullName evidence="4">Carbohydrate esterase family 16 protein</fullName>
    </recommendedName>
</protein>
<evidence type="ECO:0000313" key="3">
    <source>
        <dbReference type="Proteomes" id="UP000886653"/>
    </source>
</evidence>
<accession>A0A9P6N6E1</accession>
<comment type="caution">
    <text evidence="2">The sequence shown here is derived from an EMBL/GenBank/DDBJ whole genome shotgun (WGS) entry which is preliminary data.</text>
</comment>
<dbReference type="PANTHER" id="PTHR45648">
    <property type="entry name" value="GDSL LIPASE/ACYLHYDROLASE FAMILY PROTEIN (AFU_ORTHOLOGUE AFUA_4G14700)"/>
    <property type="match status" value="1"/>
</dbReference>
<dbReference type="InterPro" id="IPR001087">
    <property type="entry name" value="GDSL"/>
</dbReference>
<evidence type="ECO:0000313" key="2">
    <source>
        <dbReference type="EMBL" id="KAG0139933.1"/>
    </source>
</evidence>
<dbReference type="OrthoDB" id="1600564at2759"/>
<dbReference type="GO" id="GO:0016788">
    <property type="term" value="F:hydrolase activity, acting on ester bonds"/>
    <property type="evidence" value="ECO:0007669"/>
    <property type="project" value="InterPro"/>
</dbReference>
<dbReference type="InterPro" id="IPR036514">
    <property type="entry name" value="SGNH_hydro_sf"/>
</dbReference>
<dbReference type="InterPro" id="IPR051058">
    <property type="entry name" value="GDSL_Est/Lipase"/>
</dbReference>
<gene>
    <name evidence="2" type="ORF">CROQUDRAFT_399994</name>
</gene>
<name>A0A9P6N6E1_9BASI</name>
<sequence length="322" mass="36662">RTAKLPPRNPQSKYSAVVVFGDSYSDDEHRQSEPVKNPYKALARIGQNSTGILWPNILVKEMYPGSTPKLYDYAYNAAHANNHLTTWGMHIPDTRAEIQEYLSDVANGKISGGGGDIIYIWWIGINPIDAIWIDACDPTIAGAKHARYPTDALFVNATNRISLQVEEVRFQVQSLRAKVIANSRRASFMIVTVPNIDVAPYQNRLVQKWAGNDKDQQEDILKLLRLLIKQYNEGLQKAIKSIRDKNGEAKGFIRTYDIVLLWKDILNTPEKYGIKNVTTSCFRNNVVCTNVKEYFFWDSLHPTPSVETIFAHDMNRFISDQR</sequence>
<dbReference type="PANTHER" id="PTHR45648:SF22">
    <property type="entry name" value="GDSL LIPASE_ACYLHYDROLASE FAMILY PROTEIN (AFU_ORTHOLOGUE AFUA_4G14700)"/>
    <property type="match status" value="1"/>
</dbReference>
<feature type="non-terminal residue" evidence="2">
    <location>
        <position position="1"/>
    </location>
</feature>
<evidence type="ECO:0000256" key="1">
    <source>
        <dbReference type="ARBA" id="ARBA00022801"/>
    </source>
</evidence>